<evidence type="ECO:0000313" key="4">
    <source>
        <dbReference type="Proteomes" id="UP001219355"/>
    </source>
</evidence>
<dbReference type="Pfam" id="PF20945">
    <property type="entry name" value="RMP1"/>
    <property type="match status" value="1"/>
</dbReference>
<evidence type="ECO:0000256" key="1">
    <source>
        <dbReference type="SAM" id="MobiDB-lite"/>
    </source>
</evidence>
<dbReference type="PANTHER" id="PTHR37792:SF1">
    <property type="entry name" value="RIBONUCLEASE MRP PROTEIN SUBUNIT RMP1"/>
    <property type="match status" value="1"/>
</dbReference>
<protein>
    <submittedName>
        <fullName evidence="3">RNase MRP subunit</fullName>
    </submittedName>
</protein>
<feature type="domain" description="RNase MRP protein 1 RNA binding" evidence="2">
    <location>
        <begin position="20"/>
        <end position="117"/>
    </location>
</feature>
<dbReference type="PANTHER" id="PTHR37792">
    <property type="entry name" value="RIBONUCLEASE MRP PROTEIN SUBUNIT RMP1"/>
    <property type="match status" value="1"/>
</dbReference>
<dbReference type="GO" id="GO:0000172">
    <property type="term" value="C:ribonuclease MRP complex"/>
    <property type="evidence" value="ECO:0007669"/>
    <property type="project" value="InterPro"/>
</dbReference>
<dbReference type="GO" id="GO:0000466">
    <property type="term" value="P:maturation of 5.8S rRNA from tricistronic rRNA transcript (SSU-rRNA, 5.8S rRNA, LSU-rRNA)"/>
    <property type="evidence" value="ECO:0007669"/>
    <property type="project" value="TreeGrafter"/>
</dbReference>
<name>A0AAF0DP48_9EURO</name>
<gene>
    <name evidence="3" type="primary">RMP1</name>
    <name evidence="3" type="ORF">PRK78_007361</name>
</gene>
<dbReference type="InterPro" id="IPR047205">
    <property type="entry name" value="RMP1"/>
</dbReference>
<proteinExistence type="predicted"/>
<evidence type="ECO:0000313" key="3">
    <source>
        <dbReference type="EMBL" id="WEW61864.1"/>
    </source>
</evidence>
<evidence type="ECO:0000259" key="2">
    <source>
        <dbReference type="Pfam" id="PF20945"/>
    </source>
</evidence>
<dbReference type="InterPro" id="IPR047204">
    <property type="entry name" value="RMP1_RBD"/>
</dbReference>
<dbReference type="GO" id="GO:0000294">
    <property type="term" value="P:nuclear-transcribed mRNA catabolic process, RNase MRP-dependent"/>
    <property type="evidence" value="ECO:0007669"/>
    <property type="project" value="TreeGrafter"/>
</dbReference>
<organism evidence="3 4">
    <name type="scientific">Emydomyces testavorans</name>
    <dbReference type="NCBI Taxonomy" id="2070801"/>
    <lineage>
        <taxon>Eukaryota</taxon>
        <taxon>Fungi</taxon>
        <taxon>Dikarya</taxon>
        <taxon>Ascomycota</taxon>
        <taxon>Pezizomycotina</taxon>
        <taxon>Eurotiomycetes</taxon>
        <taxon>Eurotiomycetidae</taxon>
        <taxon>Onygenales</taxon>
        <taxon>Nannizziopsiaceae</taxon>
        <taxon>Emydomyces</taxon>
    </lineage>
</organism>
<dbReference type="CDD" id="cd22573">
    <property type="entry name" value="RMP1_RBD"/>
    <property type="match status" value="1"/>
</dbReference>
<dbReference type="Proteomes" id="UP001219355">
    <property type="component" value="Chromosome 5"/>
</dbReference>
<dbReference type="GO" id="GO:0042134">
    <property type="term" value="F:rRNA primary transcript binding"/>
    <property type="evidence" value="ECO:0007669"/>
    <property type="project" value="InterPro"/>
</dbReference>
<sequence length="262" mass="28810">MQNPPSLIPAASPFFAIHDTLHLIYHHNKNQHRSAKWFKWLGILKRWTSKLAVGLQTAAAQSPVGVALDDDEAEDVRNMMVHVARDIVPKCYGAFSNTIADRQFSATGLVLLGLLAELASMIEMPQFETDHHSPALETGMSELDSLTAATASNGTRVAAIPGLEHDDHSKEDIGEVIGRSGVAGKKAIQPNAPISDTTRRKGKKRRLESEGDDDSKEDGPNSVPNFRQEVDQQIKLKESEKEKKKKKRKKSNAIDDIFGDLG</sequence>
<dbReference type="AlphaFoldDB" id="A0AAF0DP48"/>
<reference evidence="3" key="1">
    <citation type="submission" date="2023-03" db="EMBL/GenBank/DDBJ databases">
        <title>Emydomyces testavorans Genome Sequence.</title>
        <authorList>
            <person name="Hoyer L."/>
        </authorList>
    </citation>
    <scope>NUCLEOTIDE SEQUENCE</scope>
    <source>
        <strain evidence="3">16-2883</strain>
    </source>
</reference>
<feature type="compositionally biased region" description="Basic and acidic residues" evidence="1">
    <location>
        <begin position="228"/>
        <end position="242"/>
    </location>
</feature>
<feature type="region of interest" description="Disordered" evidence="1">
    <location>
        <begin position="178"/>
        <end position="262"/>
    </location>
</feature>
<keyword evidence="4" id="KW-1185">Reference proteome</keyword>
<dbReference type="EMBL" id="CP120631">
    <property type="protein sequence ID" value="WEW61864.1"/>
    <property type="molecule type" value="Genomic_DNA"/>
</dbReference>
<accession>A0AAF0DP48</accession>